<dbReference type="PANTHER" id="PTHR24348">
    <property type="entry name" value="SERINE/THREONINE-PROTEIN KINASE UNC-51-RELATED"/>
    <property type="match status" value="1"/>
</dbReference>
<dbReference type="InterPro" id="IPR008271">
    <property type="entry name" value="Ser/Thr_kinase_AS"/>
</dbReference>
<dbReference type="PROSITE" id="PS50011">
    <property type="entry name" value="PROTEIN_KINASE_DOM"/>
    <property type="match status" value="1"/>
</dbReference>
<dbReference type="AlphaFoldDB" id="A0A8J8NMN5"/>
<evidence type="ECO:0000313" key="6">
    <source>
        <dbReference type="EMBL" id="TNV78091.1"/>
    </source>
</evidence>
<dbReference type="Proteomes" id="UP000785679">
    <property type="component" value="Unassembled WGS sequence"/>
</dbReference>
<dbReference type="Pfam" id="PF00069">
    <property type="entry name" value="Pkinase"/>
    <property type="match status" value="1"/>
</dbReference>
<evidence type="ECO:0000256" key="3">
    <source>
        <dbReference type="PROSITE-ProRule" id="PRU10141"/>
    </source>
</evidence>
<proteinExistence type="inferred from homology"/>
<keyword evidence="4" id="KW-0418">Kinase</keyword>
<evidence type="ECO:0000256" key="4">
    <source>
        <dbReference type="RuleBase" id="RU000304"/>
    </source>
</evidence>
<comment type="similarity">
    <text evidence="4">Belongs to the protein kinase superfamily.</text>
</comment>
<dbReference type="OrthoDB" id="68483at2759"/>
<name>A0A8J8NMN5_HALGN</name>
<keyword evidence="2 3" id="KW-0067">ATP-binding</keyword>
<dbReference type="GO" id="GO:0005524">
    <property type="term" value="F:ATP binding"/>
    <property type="evidence" value="ECO:0007669"/>
    <property type="project" value="UniProtKB-UniRule"/>
</dbReference>
<protein>
    <recommendedName>
        <fullName evidence="5">Protein kinase domain-containing protein</fullName>
    </recommendedName>
</protein>
<dbReference type="Gene3D" id="3.30.200.20">
    <property type="entry name" value="Phosphorylase Kinase, domain 1"/>
    <property type="match status" value="1"/>
</dbReference>
<gene>
    <name evidence="6" type="ORF">FGO68_gene166</name>
</gene>
<dbReference type="PROSITE" id="PS00108">
    <property type="entry name" value="PROTEIN_KINASE_ST"/>
    <property type="match status" value="1"/>
</dbReference>
<dbReference type="InterPro" id="IPR000719">
    <property type="entry name" value="Prot_kinase_dom"/>
</dbReference>
<dbReference type="Gene3D" id="1.10.510.10">
    <property type="entry name" value="Transferase(Phosphotransferase) domain 1"/>
    <property type="match status" value="1"/>
</dbReference>
<dbReference type="InterPro" id="IPR017441">
    <property type="entry name" value="Protein_kinase_ATP_BS"/>
</dbReference>
<comment type="caution">
    <text evidence="6">The sequence shown here is derived from an EMBL/GenBank/DDBJ whole genome shotgun (WGS) entry which is preliminary data.</text>
</comment>
<keyword evidence="4" id="KW-0723">Serine/threonine-protein kinase</keyword>
<dbReference type="PROSITE" id="PS00107">
    <property type="entry name" value="PROTEIN_KINASE_ATP"/>
    <property type="match status" value="1"/>
</dbReference>
<reference evidence="6" key="1">
    <citation type="submission" date="2019-06" db="EMBL/GenBank/DDBJ databases">
        <authorList>
            <person name="Zheng W."/>
        </authorList>
    </citation>
    <scope>NUCLEOTIDE SEQUENCE</scope>
    <source>
        <strain evidence="6">QDHG01</strain>
    </source>
</reference>
<dbReference type="GO" id="GO:0005737">
    <property type="term" value="C:cytoplasm"/>
    <property type="evidence" value="ECO:0007669"/>
    <property type="project" value="TreeGrafter"/>
</dbReference>
<dbReference type="InterPro" id="IPR011009">
    <property type="entry name" value="Kinase-like_dom_sf"/>
</dbReference>
<keyword evidence="1 3" id="KW-0547">Nucleotide-binding</keyword>
<feature type="binding site" evidence="3">
    <location>
        <position position="62"/>
    </location>
    <ligand>
        <name>ATP</name>
        <dbReference type="ChEBI" id="CHEBI:30616"/>
    </ligand>
</feature>
<dbReference type="GO" id="GO:0004674">
    <property type="term" value="F:protein serine/threonine kinase activity"/>
    <property type="evidence" value="ECO:0007669"/>
    <property type="project" value="UniProtKB-KW"/>
</dbReference>
<organism evidence="6 7">
    <name type="scientific">Halteria grandinella</name>
    <dbReference type="NCBI Taxonomy" id="5974"/>
    <lineage>
        <taxon>Eukaryota</taxon>
        <taxon>Sar</taxon>
        <taxon>Alveolata</taxon>
        <taxon>Ciliophora</taxon>
        <taxon>Intramacronucleata</taxon>
        <taxon>Spirotrichea</taxon>
        <taxon>Stichotrichia</taxon>
        <taxon>Sporadotrichida</taxon>
        <taxon>Halteriidae</taxon>
        <taxon>Halteria</taxon>
    </lineage>
</organism>
<dbReference type="EMBL" id="RRYP01010900">
    <property type="protein sequence ID" value="TNV78091.1"/>
    <property type="molecule type" value="Genomic_DNA"/>
</dbReference>
<accession>A0A8J8NMN5</accession>
<evidence type="ECO:0000256" key="1">
    <source>
        <dbReference type="ARBA" id="ARBA00022741"/>
    </source>
</evidence>
<feature type="domain" description="Protein kinase" evidence="5">
    <location>
        <begin position="27"/>
        <end position="333"/>
    </location>
</feature>
<dbReference type="InterPro" id="IPR045269">
    <property type="entry name" value="Atg1-like"/>
</dbReference>
<keyword evidence="4" id="KW-0808">Transferase</keyword>
<keyword evidence="7" id="KW-1185">Reference proteome</keyword>
<evidence type="ECO:0000256" key="2">
    <source>
        <dbReference type="ARBA" id="ARBA00022840"/>
    </source>
</evidence>
<dbReference type="SMART" id="SM00220">
    <property type="entry name" value="S_TKc"/>
    <property type="match status" value="1"/>
</dbReference>
<dbReference type="SUPFAM" id="SSF56112">
    <property type="entry name" value="Protein kinase-like (PK-like)"/>
    <property type="match status" value="1"/>
</dbReference>
<evidence type="ECO:0000313" key="7">
    <source>
        <dbReference type="Proteomes" id="UP000785679"/>
    </source>
</evidence>
<evidence type="ECO:0000259" key="5">
    <source>
        <dbReference type="PROSITE" id="PS50011"/>
    </source>
</evidence>
<dbReference type="GO" id="GO:0010506">
    <property type="term" value="P:regulation of autophagy"/>
    <property type="evidence" value="ECO:0007669"/>
    <property type="project" value="InterPro"/>
</dbReference>
<sequence length="348" mass="40607">MDLGKSVYWNDEVKIRIEGEKKYVNEFQVFERIGRGAYSKVKRVVREYTDNGQHFQDVYAMKMMHKPTLVKERALRYDNNGQMEMINNLDKVYNEIELWGRINHAFFIKIYELIDADEHDYLYLILEIADLGQLASWDYKQELYIRNQAIFDLVINWLGENGLVQEGISEVEQVARFIFRQLAEAVHYLHEELKMIHRDIKLDNILFSSKDMRVKLTDFTVSRGDIGDDTRLFDSEGTPSFTAPECHIVEEGGYKPKPTDMWSFGVSLYAYVQQIVPFYSSGGELEMQINARTKELEIPPTFSPELKDLMSKLLTKDPDARLSAAETLYHPFFQMGLPPAEIDQLLQQ</sequence>